<gene>
    <name evidence="2" type="ORF">ACFQS9_07635</name>
</gene>
<dbReference type="EMBL" id="JBHTCS010000009">
    <property type="protein sequence ID" value="MFC7447760.1"/>
    <property type="molecule type" value="Genomic_DNA"/>
</dbReference>
<accession>A0ABW2RVK3</accession>
<dbReference type="RefSeq" id="WP_378403089.1">
    <property type="nucleotide sequence ID" value="NZ_JBHTCS010000009.1"/>
</dbReference>
<dbReference type="Proteomes" id="UP001596484">
    <property type="component" value="Unassembled WGS sequence"/>
</dbReference>
<sequence>MRNRISPDSVLAEHAAALERIRAGFSDANLAADARSRRLRSAATVPEPPREEQERADGYPVSWLV</sequence>
<evidence type="ECO:0000313" key="2">
    <source>
        <dbReference type="EMBL" id="MFC7447760.1"/>
    </source>
</evidence>
<name>A0ABW2RVK3_9NOCA</name>
<keyword evidence="3" id="KW-1185">Reference proteome</keyword>
<comment type="caution">
    <text evidence="2">The sequence shown here is derived from an EMBL/GenBank/DDBJ whole genome shotgun (WGS) entry which is preliminary data.</text>
</comment>
<organism evidence="2 3">
    <name type="scientific">Rhodococcus daqingensis</name>
    <dbReference type="NCBI Taxonomy" id="2479363"/>
    <lineage>
        <taxon>Bacteria</taxon>
        <taxon>Bacillati</taxon>
        <taxon>Actinomycetota</taxon>
        <taxon>Actinomycetes</taxon>
        <taxon>Mycobacteriales</taxon>
        <taxon>Nocardiaceae</taxon>
        <taxon>Rhodococcus</taxon>
    </lineage>
</organism>
<protein>
    <recommendedName>
        <fullName evidence="4">Transcriptional regulator</fullName>
    </recommendedName>
</protein>
<evidence type="ECO:0000256" key="1">
    <source>
        <dbReference type="SAM" id="MobiDB-lite"/>
    </source>
</evidence>
<feature type="region of interest" description="Disordered" evidence="1">
    <location>
        <begin position="39"/>
        <end position="65"/>
    </location>
</feature>
<evidence type="ECO:0000313" key="3">
    <source>
        <dbReference type="Proteomes" id="UP001596484"/>
    </source>
</evidence>
<feature type="compositionally biased region" description="Basic and acidic residues" evidence="1">
    <location>
        <begin position="48"/>
        <end position="57"/>
    </location>
</feature>
<proteinExistence type="predicted"/>
<evidence type="ECO:0008006" key="4">
    <source>
        <dbReference type="Google" id="ProtNLM"/>
    </source>
</evidence>
<reference evidence="3" key="1">
    <citation type="journal article" date="2019" name="Int. J. Syst. Evol. Microbiol.">
        <title>The Global Catalogue of Microorganisms (GCM) 10K type strain sequencing project: providing services to taxonomists for standard genome sequencing and annotation.</title>
        <authorList>
            <consortium name="The Broad Institute Genomics Platform"/>
            <consortium name="The Broad Institute Genome Sequencing Center for Infectious Disease"/>
            <person name="Wu L."/>
            <person name="Ma J."/>
        </authorList>
    </citation>
    <scope>NUCLEOTIDE SEQUENCE [LARGE SCALE GENOMIC DNA]</scope>
    <source>
        <strain evidence="3">ICMP 19430</strain>
    </source>
</reference>